<sequence>MAPNKNKGVYQPETTFSTATRYRCKVGGEWKPLDAFSGNQQKLIQRGNPNPAHSGMTCRDHTSKCRTEARCEVCLLIKPKDQFSKSSLKGDEYVCKRCIAWTETQEPSVTPHPLETGHISAEEVHVDVWQQKNFGDNAEFFADDGLPKAPITDLGTLGLHDLDLYGEKDKMGSETLSRLLDSGNPRGKSIADTASVSGESTTTSKATLPPHLAIRSTPSVSAPKSIAGASTTTKDSSASSGLPPHLRNRATRDSYAGSVSTATTVRKDREERDASRRIPFNAWGPNGKQYQGIKDPTVSTLSSHASESSASIANPNKPKDGGSVPDSSPQPRRRGNWPKASESRIPQSELKKQPLLTHTDSRHLNPDIDRQRKKYYCDSEDSDY</sequence>
<reference evidence="3" key="1">
    <citation type="journal article" date="2021" name="Nat. Commun.">
        <title>Genetic determinants of endophytism in the Arabidopsis root mycobiome.</title>
        <authorList>
            <person name="Mesny F."/>
            <person name="Miyauchi S."/>
            <person name="Thiergart T."/>
            <person name="Pickel B."/>
            <person name="Atanasova L."/>
            <person name="Karlsson M."/>
            <person name="Huettel B."/>
            <person name="Barry K.W."/>
            <person name="Haridas S."/>
            <person name="Chen C."/>
            <person name="Bauer D."/>
            <person name="Andreopoulos W."/>
            <person name="Pangilinan J."/>
            <person name="LaButti K."/>
            <person name="Riley R."/>
            <person name="Lipzen A."/>
            <person name="Clum A."/>
            <person name="Drula E."/>
            <person name="Henrissat B."/>
            <person name="Kohler A."/>
            <person name="Grigoriev I.V."/>
            <person name="Martin F.M."/>
            <person name="Hacquard S."/>
        </authorList>
    </citation>
    <scope>NUCLEOTIDE SEQUENCE</scope>
    <source>
        <strain evidence="3">MPI-CAGE-AT-0021</strain>
    </source>
</reference>
<evidence type="ECO:0000256" key="1">
    <source>
        <dbReference type="SAM" id="MobiDB-lite"/>
    </source>
</evidence>
<keyword evidence="4" id="KW-1185">Reference proteome</keyword>
<dbReference type="EMBL" id="JAGMUU010000009">
    <property type="protein sequence ID" value="KAH7145707.1"/>
    <property type="molecule type" value="Genomic_DNA"/>
</dbReference>
<protein>
    <recommendedName>
        <fullName evidence="2">Stc1 domain-containing protein</fullName>
    </recommendedName>
</protein>
<dbReference type="InterPro" id="IPR024630">
    <property type="entry name" value="Stc1"/>
</dbReference>
<feature type="compositionally biased region" description="Low complexity" evidence="1">
    <location>
        <begin position="227"/>
        <end position="240"/>
    </location>
</feature>
<organism evidence="3 4">
    <name type="scientific">Dactylonectria estremocensis</name>
    <dbReference type="NCBI Taxonomy" id="1079267"/>
    <lineage>
        <taxon>Eukaryota</taxon>
        <taxon>Fungi</taxon>
        <taxon>Dikarya</taxon>
        <taxon>Ascomycota</taxon>
        <taxon>Pezizomycotina</taxon>
        <taxon>Sordariomycetes</taxon>
        <taxon>Hypocreomycetidae</taxon>
        <taxon>Hypocreales</taxon>
        <taxon>Nectriaceae</taxon>
        <taxon>Dactylonectria</taxon>
    </lineage>
</organism>
<evidence type="ECO:0000313" key="4">
    <source>
        <dbReference type="Proteomes" id="UP000717696"/>
    </source>
</evidence>
<dbReference type="AlphaFoldDB" id="A0A9P9EUX1"/>
<feature type="compositionally biased region" description="Basic and acidic residues" evidence="1">
    <location>
        <begin position="265"/>
        <end position="276"/>
    </location>
</feature>
<feature type="compositionally biased region" description="Low complexity" evidence="1">
    <location>
        <begin position="299"/>
        <end position="313"/>
    </location>
</feature>
<dbReference type="Pfam" id="PF12898">
    <property type="entry name" value="Stc1"/>
    <property type="match status" value="1"/>
</dbReference>
<proteinExistence type="predicted"/>
<gene>
    <name evidence="3" type="ORF">B0J13DRAFT_325377</name>
</gene>
<feature type="region of interest" description="Disordered" evidence="1">
    <location>
        <begin position="177"/>
        <end position="384"/>
    </location>
</feature>
<dbReference type="Proteomes" id="UP000717696">
    <property type="component" value="Unassembled WGS sequence"/>
</dbReference>
<feature type="compositionally biased region" description="Basic and acidic residues" evidence="1">
    <location>
        <begin position="359"/>
        <end position="370"/>
    </location>
</feature>
<comment type="caution">
    <text evidence="3">The sequence shown here is derived from an EMBL/GenBank/DDBJ whole genome shotgun (WGS) entry which is preliminary data.</text>
</comment>
<feature type="domain" description="Stc1" evidence="2">
    <location>
        <begin position="23"/>
        <end position="99"/>
    </location>
</feature>
<evidence type="ECO:0000313" key="3">
    <source>
        <dbReference type="EMBL" id="KAH7145707.1"/>
    </source>
</evidence>
<name>A0A9P9EUX1_9HYPO</name>
<feature type="compositionally biased region" description="Polar residues" evidence="1">
    <location>
        <begin position="192"/>
        <end position="206"/>
    </location>
</feature>
<evidence type="ECO:0000259" key="2">
    <source>
        <dbReference type="Pfam" id="PF12898"/>
    </source>
</evidence>
<dbReference type="OrthoDB" id="3514033at2759"/>
<accession>A0A9P9EUX1</accession>